<evidence type="ECO:0000313" key="3">
    <source>
        <dbReference type="Proteomes" id="UP000784294"/>
    </source>
</evidence>
<organism evidence="2 3">
    <name type="scientific">Protopolystoma xenopodis</name>
    <dbReference type="NCBI Taxonomy" id="117903"/>
    <lineage>
        <taxon>Eukaryota</taxon>
        <taxon>Metazoa</taxon>
        <taxon>Spiralia</taxon>
        <taxon>Lophotrochozoa</taxon>
        <taxon>Platyhelminthes</taxon>
        <taxon>Monogenea</taxon>
        <taxon>Polyopisthocotylea</taxon>
        <taxon>Polystomatidea</taxon>
        <taxon>Polystomatidae</taxon>
        <taxon>Protopolystoma</taxon>
    </lineage>
</organism>
<feature type="compositionally biased region" description="Low complexity" evidence="1">
    <location>
        <begin position="41"/>
        <end position="50"/>
    </location>
</feature>
<feature type="compositionally biased region" description="Polar residues" evidence="1">
    <location>
        <begin position="275"/>
        <end position="288"/>
    </location>
</feature>
<feature type="compositionally biased region" description="Basic and acidic residues" evidence="1">
    <location>
        <begin position="197"/>
        <end position="208"/>
    </location>
</feature>
<feature type="compositionally biased region" description="Polar residues" evidence="1">
    <location>
        <begin position="233"/>
        <end position="243"/>
    </location>
</feature>
<feature type="region of interest" description="Disordered" evidence="1">
    <location>
        <begin position="1"/>
        <end position="58"/>
    </location>
</feature>
<keyword evidence="3" id="KW-1185">Reference proteome</keyword>
<feature type="compositionally biased region" description="Basic and acidic residues" evidence="1">
    <location>
        <begin position="290"/>
        <end position="325"/>
    </location>
</feature>
<feature type="compositionally biased region" description="Basic residues" evidence="1">
    <location>
        <begin position="9"/>
        <end position="35"/>
    </location>
</feature>
<name>A0A3S5ASN9_9PLAT</name>
<proteinExistence type="predicted"/>
<reference evidence="2" key="1">
    <citation type="submission" date="2018-11" db="EMBL/GenBank/DDBJ databases">
        <authorList>
            <consortium name="Pathogen Informatics"/>
        </authorList>
    </citation>
    <scope>NUCLEOTIDE SEQUENCE</scope>
</reference>
<feature type="region of interest" description="Disordered" evidence="1">
    <location>
        <begin position="129"/>
        <end position="325"/>
    </location>
</feature>
<protein>
    <submittedName>
        <fullName evidence="2">Uncharacterized protein</fullName>
    </submittedName>
</protein>
<dbReference type="Proteomes" id="UP000784294">
    <property type="component" value="Unassembled WGS sequence"/>
</dbReference>
<gene>
    <name evidence="2" type="ORF">PXEA_LOCUS17616</name>
</gene>
<feature type="compositionally biased region" description="Polar residues" evidence="1">
    <location>
        <begin position="158"/>
        <end position="172"/>
    </location>
</feature>
<sequence length="325" mass="34457">MPVAVINLKGKRKKEKKKKKRQKQSSAKSRSRHSRVSNGATSCSSSSTSTLNPSKRRNIGCVALTGKSARIEHLDSSDAEEDLELGDGDMVSLATPDSVNGTAAVELKPPVPNWSHRLAIRISAGSITTTTCSSHSSPTANSGPVSGLPGQTLGLTIVTGSSSTGPTNSAGRQPSGSANSSFSSPPVIHPIGLIGADSDREHEEHGSENDIDDDHDGVCGDEDDENDDLRATDISTSDDQLSTNPPPHLVPISAESSDASGLWPSRREGPMESTRAVTISNRHNSAQPSRRMDGRGCRDELPELLDARRGERLKHETKPADHEVV</sequence>
<feature type="compositionally biased region" description="Low complexity" evidence="1">
    <location>
        <begin position="129"/>
        <end position="139"/>
    </location>
</feature>
<evidence type="ECO:0000313" key="2">
    <source>
        <dbReference type="EMBL" id="VEL24176.1"/>
    </source>
</evidence>
<feature type="compositionally biased region" description="Acidic residues" evidence="1">
    <location>
        <begin position="209"/>
        <end position="227"/>
    </location>
</feature>
<evidence type="ECO:0000256" key="1">
    <source>
        <dbReference type="SAM" id="MobiDB-lite"/>
    </source>
</evidence>
<dbReference type="AlphaFoldDB" id="A0A3S5ASN9"/>
<accession>A0A3S5ASN9</accession>
<dbReference type="EMBL" id="CAAALY010066330">
    <property type="protein sequence ID" value="VEL24176.1"/>
    <property type="molecule type" value="Genomic_DNA"/>
</dbReference>
<comment type="caution">
    <text evidence="2">The sequence shown here is derived from an EMBL/GenBank/DDBJ whole genome shotgun (WGS) entry which is preliminary data.</text>
</comment>
<feature type="compositionally biased region" description="Low complexity" evidence="1">
    <location>
        <begin position="174"/>
        <end position="186"/>
    </location>
</feature>